<comment type="similarity">
    <text evidence="1 8">Belongs to the SELO family.</text>
</comment>
<keyword evidence="7 8" id="KW-0460">Magnesium</keyword>
<feature type="binding site" evidence="8">
    <location>
        <position position="179"/>
    </location>
    <ligand>
        <name>ATP</name>
        <dbReference type="ChEBI" id="CHEBI:30616"/>
    </ligand>
</feature>
<dbReference type="NCBIfam" id="NF000658">
    <property type="entry name" value="PRK00029.1"/>
    <property type="match status" value="1"/>
</dbReference>
<accession>A0A1H6QV48</accession>
<evidence type="ECO:0000256" key="8">
    <source>
        <dbReference type="HAMAP-Rule" id="MF_00692"/>
    </source>
</evidence>
<keyword evidence="2 8" id="KW-0808">Transferase</keyword>
<keyword evidence="5 8" id="KW-0547">Nucleotide-binding</keyword>
<gene>
    <name evidence="8" type="primary">ydiU</name>
    <name evidence="8" type="synonym">selO</name>
    <name evidence="9" type="ORF">SAMN05444007_101253</name>
</gene>
<evidence type="ECO:0000256" key="2">
    <source>
        <dbReference type="ARBA" id="ARBA00022679"/>
    </source>
</evidence>
<feature type="binding site" evidence="8">
    <location>
        <position position="254"/>
    </location>
    <ligand>
        <name>Mg(2+)</name>
        <dbReference type="ChEBI" id="CHEBI:18420"/>
    </ligand>
</feature>
<dbReference type="GO" id="GO:0000287">
    <property type="term" value="F:magnesium ion binding"/>
    <property type="evidence" value="ECO:0007669"/>
    <property type="project" value="UniProtKB-UniRule"/>
</dbReference>
<keyword evidence="3 8" id="KW-0548">Nucleotidyltransferase</keyword>
<sequence length="472" mass="51809">MTLTIPFDNSYARLPDAFYTRLRPEPVRAPRLIAFNEDLARLLRIDPGELSDMAEAFAGNALPEGAEPLAQLYSGHQFGQYNPQLGDGRALLLGEVVDRDGTRRDIQLKGSGRTPYSRMGDGRAWLGPVLREYVVSEAMHALGILTTRALAAVETGETVLREGPMPGAVLTRVAASHLRVGTFQVFAARGDIASLKRLTAYAIARHYPDADGPMGLLRAVRDAQARLIAQWMAVGFIHGVMNTDNCAISGETIDYGPCAFMDSYHPNTVYSSIDRTGRYAYSNQPDIAVWNLAQFATALIQQMDDREAAVEEATEIVHAMPDLLQAEWLARFRAKLGLRDAQDGDQALIADLLIRMAANRADFTNTFRALGTDAARDQFIDPAAYESWAEGWAARTAQEPGASGRIRAANPAFIPRNHRIEQMIDAALDGDEAPFHRLCAVLARPYDDQPEHADLTRPPKEDEIVAATFCGT</sequence>
<evidence type="ECO:0000313" key="9">
    <source>
        <dbReference type="EMBL" id="SEI45926.1"/>
    </source>
</evidence>
<comment type="cofactor">
    <cofactor evidence="8">
        <name>Mg(2+)</name>
        <dbReference type="ChEBI" id="CHEBI:18420"/>
    </cofactor>
    <cofactor evidence="8">
        <name>Mn(2+)</name>
        <dbReference type="ChEBI" id="CHEBI:29035"/>
    </cofactor>
</comment>
<name>A0A1H6QV48_9RHOB</name>
<dbReference type="GO" id="GO:0070733">
    <property type="term" value="F:AMPylase activity"/>
    <property type="evidence" value="ECO:0007669"/>
    <property type="project" value="UniProtKB-EC"/>
</dbReference>
<evidence type="ECO:0000256" key="4">
    <source>
        <dbReference type="ARBA" id="ARBA00022723"/>
    </source>
</evidence>
<organism evidence="9 10">
    <name type="scientific">Cribrihabitans marinus</name>
    <dbReference type="NCBI Taxonomy" id="1227549"/>
    <lineage>
        <taxon>Bacteria</taxon>
        <taxon>Pseudomonadati</taxon>
        <taxon>Pseudomonadota</taxon>
        <taxon>Alphaproteobacteria</taxon>
        <taxon>Rhodobacterales</taxon>
        <taxon>Paracoccaceae</taxon>
        <taxon>Cribrihabitans</taxon>
    </lineage>
</organism>
<feature type="binding site" evidence="8">
    <location>
        <position position="121"/>
    </location>
    <ligand>
        <name>ATP</name>
        <dbReference type="ChEBI" id="CHEBI:30616"/>
    </ligand>
</feature>
<evidence type="ECO:0000256" key="5">
    <source>
        <dbReference type="ARBA" id="ARBA00022741"/>
    </source>
</evidence>
<dbReference type="EC" id="2.7.7.108" evidence="8"/>
<dbReference type="EMBL" id="FNYD01000001">
    <property type="protein sequence ID" value="SEI45926.1"/>
    <property type="molecule type" value="Genomic_DNA"/>
</dbReference>
<proteinExistence type="inferred from homology"/>
<evidence type="ECO:0000256" key="3">
    <source>
        <dbReference type="ARBA" id="ARBA00022695"/>
    </source>
</evidence>
<dbReference type="OrthoDB" id="9776281at2"/>
<dbReference type="EC" id="2.7.7.-" evidence="8"/>
<comment type="catalytic activity">
    <reaction evidence="8">
        <text>L-seryl-[protein] + ATP = 3-O-(5'-adenylyl)-L-seryl-[protein] + diphosphate</text>
        <dbReference type="Rhea" id="RHEA:58120"/>
        <dbReference type="Rhea" id="RHEA-COMP:9863"/>
        <dbReference type="Rhea" id="RHEA-COMP:15073"/>
        <dbReference type="ChEBI" id="CHEBI:29999"/>
        <dbReference type="ChEBI" id="CHEBI:30616"/>
        <dbReference type="ChEBI" id="CHEBI:33019"/>
        <dbReference type="ChEBI" id="CHEBI:142516"/>
        <dbReference type="EC" id="2.7.7.108"/>
    </reaction>
</comment>
<feature type="binding site" evidence="8">
    <location>
        <position position="86"/>
    </location>
    <ligand>
        <name>ATP</name>
        <dbReference type="ChEBI" id="CHEBI:30616"/>
    </ligand>
</feature>
<evidence type="ECO:0000256" key="1">
    <source>
        <dbReference type="ARBA" id="ARBA00009747"/>
    </source>
</evidence>
<feature type="binding site" evidence="8">
    <location>
        <position position="245"/>
    </location>
    <ligand>
        <name>Mg(2+)</name>
        <dbReference type="ChEBI" id="CHEBI:18420"/>
    </ligand>
</feature>
<dbReference type="PANTHER" id="PTHR32057:SF14">
    <property type="entry name" value="PROTEIN ADENYLYLTRANSFERASE SELO, MITOCHONDRIAL"/>
    <property type="match status" value="1"/>
</dbReference>
<dbReference type="GO" id="GO:0005524">
    <property type="term" value="F:ATP binding"/>
    <property type="evidence" value="ECO:0007669"/>
    <property type="project" value="UniProtKB-UniRule"/>
</dbReference>
<dbReference type="RefSeq" id="WP_092361747.1">
    <property type="nucleotide sequence ID" value="NZ_BMGV01000001.1"/>
</dbReference>
<feature type="binding site" evidence="8">
    <location>
        <position position="109"/>
    </location>
    <ligand>
        <name>ATP</name>
        <dbReference type="ChEBI" id="CHEBI:30616"/>
    </ligand>
</feature>
<comment type="catalytic activity">
    <reaction evidence="8">
        <text>L-threonyl-[protein] + ATP = 3-O-(5'-adenylyl)-L-threonyl-[protein] + diphosphate</text>
        <dbReference type="Rhea" id="RHEA:54292"/>
        <dbReference type="Rhea" id="RHEA-COMP:11060"/>
        <dbReference type="Rhea" id="RHEA-COMP:13847"/>
        <dbReference type="ChEBI" id="CHEBI:30013"/>
        <dbReference type="ChEBI" id="CHEBI:30616"/>
        <dbReference type="ChEBI" id="CHEBI:33019"/>
        <dbReference type="ChEBI" id="CHEBI:138113"/>
        <dbReference type="EC" id="2.7.7.108"/>
    </reaction>
</comment>
<dbReference type="Proteomes" id="UP000199379">
    <property type="component" value="Unassembled WGS sequence"/>
</dbReference>
<comment type="function">
    <text evidence="8">Nucleotidyltransferase involved in the post-translational modification of proteins. It can catalyze the addition of adenosine monophosphate (AMP) or uridine monophosphate (UMP) to a protein, resulting in modifications known as AMPylation and UMPylation.</text>
</comment>
<feature type="binding site" evidence="8">
    <location>
        <position position="89"/>
    </location>
    <ligand>
        <name>ATP</name>
        <dbReference type="ChEBI" id="CHEBI:30616"/>
    </ligand>
</feature>
<dbReference type="AlphaFoldDB" id="A0A1H6QV48"/>
<dbReference type="InterPro" id="IPR003846">
    <property type="entry name" value="SelO"/>
</dbReference>
<evidence type="ECO:0000313" key="10">
    <source>
        <dbReference type="Proteomes" id="UP000199379"/>
    </source>
</evidence>
<protein>
    <recommendedName>
        <fullName evidence="8">Protein nucleotidyltransferase YdiU</fullName>
        <ecNumber evidence="8">2.7.7.-</ecNumber>
    </recommendedName>
    <alternativeName>
        <fullName evidence="8">Protein adenylyltransferase YdiU</fullName>
        <ecNumber evidence="8">2.7.7.108</ecNumber>
    </alternativeName>
    <alternativeName>
        <fullName evidence="8">Protein uridylyltransferase YdiU</fullName>
        <ecNumber evidence="8">2.7.7.-</ecNumber>
    </alternativeName>
</protein>
<feature type="binding site" evidence="8">
    <location>
        <position position="172"/>
    </location>
    <ligand>
        <name>ATP</name>
        <dbReference type="ChEBI" id="CHEBI:30616"/>
    </ligand>
</feature>
<evidence type="ECO:0000256" key="6">
    <source>
        <dbReference type="ARBA" id="ARBA00022840"/>
    </source>
</evidence>
<feature type="binding site" evidence="8">
    <location>
        <position position="88"/>
    </location>
    <ligand>
        <name>ATP</name>
        <dbReference type="ChEBI" id="CHEBI:30616"/>
    </ligand>
</feature>
<feature type="binding site" evidence="8">
    <location>
        <position position="122"/>
    </location>
    <ligand>
        <name>ATP</name>
        <dbReference type="ChEBI" id="CHEBI:30616"/>
    </ligand>
</feature>
<dbReference type="GO" id="GO:0030145">
    <property type="term" value="F:manganese ion binding"/>
    <property type="evidence" value="ECO:0007669"/>
    <property type="project" value="UniProtKB-UniRule"/>
</dbReference>
<reference evidence="9 10" key="1">
    <citation type="submission" date="2016-10" db="EMBL/GenBank/DDBJ databases">
        <authorList>
            <person name="de Groot N.N."/>
        </authorList>
    </citation>
    <scope>NUCLEOTIDE SEQUENCE [LARGE SCALE GENOMIC DNA]</scope>
    <source>
        <strain evidence="9 10">DSM 29340</strain>
    </source>
</reference>
<comment type="catalytic activity">
    <reaction evidence="8">
        <text>L-seryl-[protein] + UTP = O-(5'-uridylyl)-L-seryl-[protein] + diphosphate</text>
        <dbReference type="Rhea" id="RHEA:64604"/>
        <dbReference type="Rhea" id="RHEA-COMP:9863"/>
        <dbReference type="Rhea" id="RHEA-COMP:16635"/>
        <dbReference type="ChEBI" id="CHEBI:29999"/>
        <dbReference type="ChEBI" id="CHEBI:33019"/>
        <dbReference type="ChEBI" id="CHEBI:46398"/>
        <dbReference type="ChEBI" id="CHEBI:156051"/>
    </reaction>
</comment>
<keyword evidence="10" id="KW-1185">Reference proteome</keyword>
<dbReference type="Pfam" id="PF02696">
    <property type="entry name" value="SelO"/>
    <property type="match status" value="1"/>
</dbReference>
<dbReference type="HAMAP" id="MF_00692">
    <property type="entry name" value="SelO"/>
    <property type="match status" value="1"/>
</dbReference>
<feature type="binding site" evidence="8">
    <location>
        <position position="254"/>
    </location>
    <ligand>
        <name>ATP</name>
        <dbReference type="ChEBI" id="CHEBI:30616"/>
    </ligand>
</feature>
<keyword evidence="8" id="KW-0464">Manganese</keyword>
<dbReference type="PANTHER" id="PTHR32057">
    <property type="entry name" value="PROTEIN ADENYLYLTRANSFERASE SELO, MITOCHONDRIAL"/>
    <property type="match status" value="1"/>
</dbReference>
<dbReference type="STRING" id="1227549.SAMN05444007_101253"/>
<comment type="catalytic activity">
    <reaction evidence="8">
        <text>L-histidyl-[protein] + UTP = N(tele)-(5'-uridylyl)-L-histidyl-[protein] + diphosphate</text>
        <dbReference type="Rhea" id="RHEA:83891"/>
        <dbReference type="Rhea" id="RHEA-COMP:9745"/>
        <dbReference type="Rhea" id="RHEA-COMP:20239"/>
        <dbReference type="ChEBI" id="CHEBI:29979"/>
        <dbReference type="ChEBI" id="CHEBI:33019"/>
        <dbReference type="ChEBI" id="CHEBI:46398"/>
        <dbReference type="ChEBI" id="CHEBI:233474"/>
    </reaction>
</comment>
<feature type="active site" description="Proton acceptor" evidence="8">
    <location>
        <position position="244"/>
    </location>
</feature>
<keyword evidence="6 8" id="KW-0067">ATP-binding</keyword>
<evidence type="ECO:0000256" key="7">
    <source>
        <dbReference type="ARBA" id="ARBA00022842"/>
    </source>
</evidence>
<comment type="catalytic activity">
    <reaction evidence="8">
        <text>L-tyrosyl-[protein] + ATP = O-(5'-adenylyl)-L-tyrosyl-[protein] + diphosphate</text>
        <dbReference type="Rhea" id="RHEA:54288"/>
        <dbReference type="Rhea" id="RHEA-COMP:10136"/>
        <dbReference type="Rhea" id="RHEA-COMP:13846"/>
        <dbReference type="ChEBI" id="CHEBI:30616"/>
        <dbReference type="ChEBI" id="CHEBI:33019"/>
        <dbReference type="ChEBI" id="CHEBI:46858"/>
        <dbReference type="ChEBI" id="CHEBI:83624"/>
        <dbReference type="EC" id="2.7.7.108"/>
    </reaction>
</comment>
<keyword evidence="4 8" id="KW-0479">Metal-binding</keyword>
<comment type="catalytic activity">
    <reaction evidence="8">
        <text>L-tyrosyl-[protein] + UTP = O-(5'-uridylyl)-L-tyrosyl-[protein] + diphosphate</text>
        <dbReference type="Rhea" id="RHEA:83887"/>
        <dbReference type="Rhea" id="RHEA-COMP:10136"/>
        <dbReference type="Rhea" id="RHEA-COMP:20238"/>
        <dbReference type="ChEBI" id="CHEBI:33019"/>
        <dbReference type="ChEBI" id="CHEBI:46398"/>
        <dbReference type="ChEBI" id="CHEBI:46858"/>
        <dbReference type="ChEBI" id="CHEBI:90602"/>
    </reaction>
</comment>